<feature type="transmembrane region" description="Helical" evidence="6">
    <location>
        <begin position="1558"/>
        <end position="1579"/>
    </location>
</feature>
<feature type="compositionally biased region" description="Basic and acidic residues" evidence="5">
    <location>
        <begin position="1329"/>
        <end position="1344"/>
    </location>
</feature>
<proteinExistence type="predicted"/>
<dbReference type="PANTHER" id="PTHR10877">
    <property type="entry name" value="POLYCYSTIN FAMILY MEMBER"/>
    <property type="match status" value="1"/>
</dbReference>
<dbReference type="GO" id="GO:0050982">
    <property type="term" value="P:detection of mechanical stimulus"/>
    <property type="evidence" value="ECO:0007669"/>
    <property type="project" value="TreeGrafter"/>
</dbReference>
<feature type="compositionally biased region" description="Acidic residues" evidence="5">
    <location>
        <begin position="1037"/>
        <end position="1054"/>
    </location>
</feature>
<feature type="region of interest" description="Disordered" evidence="5">
    <location>
        <begin position="1329"/>
        <end position="1371"/>
    </location>
</feature>
<dbReference type="GO" id="GO:0005262">
    <property type="term" value="F:calcium channel activity"/>
    <property type="evidence" value="ECO:0007669"/>
    <property type="project" value="TreeGrafter"/>
</dbReference>
<evidence type="ECO:0000256" key="1">
    <source>
        <dbReference type="ARBA" id="ARBA00004370"/>
    </source>
</evidence>
<accession>A0A0G4H8E4</accession>
<gene>
    <name evidence="7" type="ORF">Cvel_25120</name>
</gene>
<feature type="transmembrane region" description="Helical" evidence="6">
    <location>
        <begin position="1630"/>
        <end position="1652"/>
    </location>
</feature>
<feature type="region of interest" description="Disordered" evidence="5">
    <location>
        <begin position="993"/>
        <end position="1074"/>
    </location>
</feature>
<dbReference type="Pfam" id="PF01825">
    <property type="entry name" value="GPS"/>
    <property type="match status" value="1"/>
</dbReference>
<evidence type="ECO:0000256" key="2">
    <source>
        <dbReference type="ARBA" id="ARBA00022692"/>
    </source>
</evidence>
<dbReference type="PANTHER" id="PTHR10877:SF150">
    <property type="entry name" value="REJ DOMAIN-CONTAINING PROTEIN"/>
    <property type="match status" value="1"/>
</dbReference>
<dbReference type="InterPro" id="IPR000203">
    <property type="entry name" value="GPS"/>
</dbReference>
<evidence type="ECO:0000313" key="7">
    <source>
        <dbReference type="EMBL" id="CEM40188.1"/>
    </source>
</evidence>
<comment type="subcellular location">
    <subcellularLocation>
        <location evidence="1">Membrane</location>
    </subcellularLocation>
</comment>
<feature type="region of interest" description="Disordered" evidence="5">
    <location>
        <begin position="1107"/>
        <end position="1142"/>
    </location>
</feature>
<keyword evidence="3 6" id="KW-1133">Transmembrane helix</keyword>
<evidence type="ECO:0008006" key="8">
    <source>
        <dbReference type="Google" id="ProtNLM"/>
    </source>
</evidence>
<feature type="region of interest" description="Disordered" evidence="5">
    <location>
        <begin position="904"/>
        <end position="943"/>
    </location>
</feature>
<feature type="region of interest" description="Disordered" evidence="5">
    <location>
        <begin position="820"/>
        <end position="878"/>
    </location>
</feature>
<protein>
    <recommendedName>
        <fullName evidence="8">GPS domain-containing protein</fullName>
    </recommendedName>
</protein>
<evidence type="ECO:0000256" key="3">
    <source>
        <dbReference type="ARBA" id="ARBA00022989"/>
    </source>
</evidence>
<feature type="compositionally biased region" description="Low complexity" evidence="5">
    <location>
        <begin position="912"/>
        <end position="924"/>
    </location>
</feature>
<dbReference type="SMART" id="SM00303">
    <property type="entry name" value="GPS"/>
    <property type="match status" value="1"/>
</dbReference>
<organism evidence="7">
    <name type="scientific">Chromera velia CCMP2878</name>
    <dbReference type="NCBI Taxonomy" id="1169474"/>
    <lineage>
        <taxon>Eukaryota</taxon>
        <taxon>Sar</taxon>
        <taxon>Alveolata</taxon>
        <taxon>Colpodellida</taxon>
        <taxon>Chromeraceae</taxon>
        <taxon>Chromera</taxon>
    </lineage>
</organism>
<sequence>MQFRNVYGIPPFEINNLGWKECLQAATALESAITASLNSDEEIPASTVELMLSAALKINSGLNNVGTYANARSVSLHLNSTNAVTNTTTSPGKINDGANRIVNAAKLAAVALVKSQSAGSVVTSVTSGDITVSAVPISLSNMQGGAATLTGASGVRAVFPSLPIPAVSSPTASCPSTAPIVASAMSFSGSGPRSTLPSSTSSSVAGESSDLSLTRCNQAIALTGLSGAVDILVPLTRTAAGYDSSGRYLDQGCAFWNDTSGEWGTDGCVKGTASTATLLHCLCTHLTEFGGTMQESTPPAAVEEETAAAPSPAEEVADIFNDINEEPLSNFDAAANANPENPVIWLISFFILLYSIFLILCQPCIQSCKICVKRCFPNRKGGKKSAAYETEVVSDLQTFRIMTQKLMDEEGMDKAEAQAYVIEKGELRQHVFTHARIRRHQLHAAATRIARRWREKVEAKKKGGAASGDKGSVKLHSIVSPLFASTVDTAHIKKWAPLPCLASVSAKSVSPGELRDGRTLSSLLVAHLGGMQTSSTNPSTYDAAEATVYLTDRAVLLETQAGDSLPRREGGSLESNWKGLLIPYANLLTPQRDDGEAFDSRFAMWTTLLTPRLVTFEVDQQEAIAEGGPLKWIVDKTGEKEPKGYDWADPGTWEYLTKERATRPGYVRLHRLVVGAVGRVPPLSLSSNSSVSASVPSFDDAGASTLASASGPFVLVRLSLHFGGDDVIPFHNSFIDVVQLLRRHMPKLAKAIAANGEDRKMLEKNVTAHTVPPEAAARAWTKWKEYTDLLEKLAAEEAEMADESVRSDVHAIEPRTFTAPSPKSFFRDASRDNALSPSSFGGQRPRHPSNARACSQESLEGADTVSLTLSASQGKRRETQRAMDILDQLVEEQGVLAEFTRDADHFAPPPRSLGSESEGDGSVSDIREGGVLPAPPPAARRLSDLSDNELDSLEGALQDMEAEGEGEIVEEAGEAHALSPMSAEEVEEVAISVGGHTPSPSPSPVRGESDIESPPGGGFFRPAGDVDSDMNAPVGVMDEDLEEMNDEEEEEDEREGMRSESDEGGEGQEEVDRNTDLLERQLQKGLREAAAKRTLGAVQAIVSFRSLDRLGPPTPSRLGVPGKEGTHQTPSSRALLSTSGRKSFFQMSSSRSQRSLAASQRTQTRLIDLGRRHTDKEVAYLIRLTERGILFEPLCYRMLLEEDEPVAEGGSPGSPSRRPAKAGEHVFVAGRNRASLLADAHDEMPEFAWNLFGQGVGMKESEFRKMVTGGAPQPAFVVPFKFVEQVLCDKKKDGMSPAAVERADALNNGKPKGPPSFAGFSALMPKTKKKEEVKKEVSAGETKRGWMSPKGKKNKSEENRFFSTAEGPQSDPSSFHVLCVLSDGTRFRLSCEVVDGLGVSEVLIRQPSLSRRTRREPVAFAEIRAGMPEGWASLSLMTAPAFTDCLLNAMKKVNEDEGAETEAASKEERLRFATWPSWKLAYSVVIRDHPIAKTNDNNPSRTRIQRWLMSAISWFSALAITALFFGGSATEGVIGRPFISIEFGAGDFAKFEISMRTLIGMFLSVLFGIPIPLLCDILFRKRTPYIDRLEKMIKGSKVAEMQILTQPGSPWLMKEAERRAWVKRERQKEITAYVVGGAWLVFCLYYLMMFALSSDFRIEDMLDFIISNTVTFITDYVVIPILWVCFLLLLLWMVLRSSVMDPFLSFLPQAFSFSGEAQDDDGVGRSLEPPDSEEKLLAQGLNAD</sequence>
<evidence type="ECO:0000256" key="5">
    <source>
        <dbReference type="SAM" id="MobiDB-lite"/>
    </source>
</evidence>
<dbReference type="Gene3D" id="2.60.220.50">
    <property type="match status" value="1"/>
</dbReference>
<reference evidence="7" key="1">
    <citation type="submission" date="2014-11" db="EMBL/GenBank/DDBJ databases">
        <authorList>
            <person name="Otto D Thomas"/>
            <person name="Naeem Raeece"/>
        </authorList>
    </citation>
    <scope>NUCLEOTIDE SEQUENCE</scope>
</reference>
<feature type="compositionally biased region" description="Polar residues" evidence="5">
    <location>
        <begin position="1127"/>
        <end position="1141"/>
    </location>
</feature>
<keyword evidence="2 6" id="KW-0812">Transmembrane</keyword>
<dbReference type="InterPro" id="IPR051223">
    <property type="entry name" value="Polycystin"/>
</dbReference>
<dbReference type="VEuPathDB" id="CryptoDB:Cvel_25120"/>
<feature type="region of interest" description="Disordered" evidence="5">
    <location>
        <begin position="1717"/>
        <end position="1744"/>
    </location>
</feature>
<name>A0A0G4H8E4_9ALVE</name>
<dbReference type="GO" id="GO:0016020">
    <property type="term" value="C:membrane"/>
    <property type="evidence" value="ECO:0007669"/>
    <property type="project" value="UniProtKB-SubCell"/>
</dbReference>
<feature type="transmembrane region" description="Helical" evidence="6">
    <location>
        <begin position="1672"/>
        <end position="1695"/>
    </location>
</feature>
<dbReference type="EMBL" id="CDMZ01001989">
    <property type="protein sequence ID" value="CEM40188.1"/>
    <property type="molecule type" value="Genomic_DNA"/>
</dbReference>
<evidence type="ECO:0000256" key="6">
    <source>
        <dbReference type="SAM" id="Phobius"/>
    </source>
</evidence>
<keyword evidence="4 6" id="KW-0472">Membrane</keyword>
<evidence type="ECO:0000256" key="4">
    <source>
        <dbReference type="ARBA" id="ARBA00023136"/>
    </source>
</evidence>
<dbReference type="InterPro" id="IPR046338">
    <property type="entry name" value="GAIN_dom_sf"/>
</dbReference>